<proteinExistence type="predicted"/>
<accession>A0A8S9GF57</accession>
<reference evidence="2" key="1">
    <citation type="submission" date="2019-12" db="EMBL/GenBank/DDBJ databases">
        <title>Genome sequencing and annotation of Brassica cretica.</title>
        <authorList>
            <person name="Studholme D.J."/>
            <person name="Sarris P.F."/>
        </authorList>
    </citation>
    <scope>NUCLEOTIDE SEQUENCE</scope>
    <source>
        <strain evidence="2">PFS-001/15</strain>
        <tissue evidence="2">Leaf</tissue>
    </source>
</reference>
<feature type="region of interest" description="Disordered" evidence="1">
    <location>
        <begin position="26"/>
        <end position="85"/>
    </location>
</feature>
<organism evidence="2 3">
    <name type="scientific">Brassica cretica</name>
    <name type="common">Mustard</name>
    <dbReference type="NCBI Taxonomy" id="69181"/>
    <lineage>
        <taxon>Eukaryota</taxon>
        <taxon>Viridiplantae</taxon>
        <taxon>Streptophyta</taxon>
        <taxon>Embryophyta</taxon>
        <taxon>Tracheophyta</taxon>
        <taxon>Spermatophyta</taxon>
        <taxon>Magnoliopsida</taxon>
        <taxon>eudicotyledons</taxon>
        <taxon>Gunneridae</taxon>
        <taxon>Pentapetalae</taxon>
        <taxon>rosids</taxon>
        <taxon>malvids</taxon>
        <taxon>Brassicales</taxon>
        <taxon>Brassicaceae</taxon>
        <taxon>Brassiceae</taxon>
        <taxon>Brassica</taxon>
    </lineage>
</organism>
<dbReference type="AlphaFoldDB" id="A0A8S9GF57"/>
<evidence type="ECO:0000256" key="1">
    <source>
        <dbReference type="SAM" id="MobiDB-lite"/>
    </source>
</evidence>
<evidence type="ECO:0000313" key="2">
    <source>
        <dbReference type="EMBL" id="KAF2542252.1"/>
    </source>
</evidence>
<gene>
    <name evidence="2" type="ORF">F2Q68_00031405</name>
</gene>
<name>A0A8S9GF57_BRACR</name>
<dbReference type="Proteomes" id="UP000712281">
    <property type="component" value="Unassembled WGS sequence"/>
</dbReference>
<dbReference type="EMBL" id="QGKW02002005">
    <property type="protein sequence ID" value="KAF2542252.1"/>
    <property type="molecule type" value="Genomic_DNA"/>
</dbReference>
<sequence length="139" mass="15416">MEKALSINIKDLSIEHLKLKEESHVLGKKSRYREKSSGSERVSSHSKRHKPSPDARSSMSCASPWDLGAGSPSPIRPLDSGSSGCGRTNQLENIWQGAERGNITRIVYGWWYDDYSWLCEEEGYSSNAASGIEVVVESL</sequence>
<protein>
    <submittedName>
        <fullName evidence="2">Uncharacterized protein</fullName>
    </submittedName>
</protein>
<comment type="caution">
    <text evidence="2">The sequence shown here is derived from an EMBL/GenBank/DDBJ whole genome shotgun (WGS) entry which is preliminary data.</text>
</comment>
<evidence type="ECO:0000313" key="3">
    <source>
        <dbReference type="Proteomes" id="UP000712281"/>
    </source>
</evidence>